<evidence type="ECO:0000256" key="7">
    <source>
        <dbReference type="ARBA" id="ARBA00023146"/>
    </source>
</evidence>
<name>A0A8H4ZBF0_FUSOX</name>
<keyword evidence="5 8" id="KW-0067">ATP-binding</keyword>
<evidence type="ECO:0000256" key="5">
    <source>
        <dbReference type="ARBA" id="ARBA00022840"/>
    </source>
</evidence>
<comment type="similarity">
    <text evidence="1 8">Belongs to the class-I aminoacyl-tRNA synthetase family.</text>
</comment>
<keyword evidence="6 8" id="KW-0648">Protein biosynthesis</keyword>
<dbReference type="InterPro" id="IPR041872">
    <property type="entry name" value="Anticodon_Met"/>
</dbReference>
<keyword evidence="3 8" id="KW-0436">Ligase</keyword>
<evidence type="ECO:0000256" key="1">
    <source>
        <dbReference type="ARBA" id="ARBA00005594"/>
    </source>
</evidence>
<dbReference type="GO" id="GO:0004825">
    <property type="term" value="F:methionine-tRNA ligase activity"/>
    <property type="evidence" value="ECO:0007669"/>
    <property type="project" value="UniProtKB-EC"/>
</dbReference>
<dbReference type="Gene3D" id="3.40.50.620">
    <property type="entry name" value="HUPs"/>
    <property type="match status" value="1"/>
</dbReference>
<dbReference type="InterPro" id="IPR015413">
    <property type="entry name" value="Methionyl/Leucyl_tRNA_Synth"/>
</dbReference>
<dbReference type="Gene3D" id="2.170.220.10">
    <property type="match status" value="1"/>
</dbReference>
<feature type="domain" description="Methionyl-tRNA synthetase anticodon-binding" evidence="11">
    <location>
        <begin position="263"/>
        <end position="377"/>
    </location>
</feature>
<dbReference type="InterPro" id="IPR009080">
    <property type="entry name" value="tRNAsynth_Ia_anticodon-bd"/>
</dbReference>
<evidence type="ECO:0000256" key="2">
    <source>
        <dbReference type="ARBA" id="ARBA00012838"/>
    </source>
</evidence>
<dbReference type="InterPro" id="IPR014729">
    <property type="entry name" value="Rossmann-like_a/b/a_fold"/>
</dbReference>
<proteinExistence type="inferred from homology"/>
<dbReference type="InterPro" id="IPR033911">
    <property type="entry name" value="MetRS_core"/>
</dbReference>
<dbReference type="Pfam" id="PF09334">
    <property type="entry name" value="tRNA-synt_1g"/>
    <property type="match status" value="1"/>
</dbReference>
<comment type="caution">
    <text evidence="12">The sequence shown here is derived from an EMBL/GenBank/DDBJ whole genome shotgun (WGS) entry which is preliminary data.</text>
</comment>
<dbReference type="InterPro" id="IPR023457">
    <property type="entry name" value="Met-tRNA_synth_2"/>
</dbReference>
<dbReference type="AlphaFoldDB" id="A0A8H4ZBF0"/>
<dbReference type="PANTHER" id="PTHR43326:SF1">
    <property type="entry name" value="METHIONINE--TRNA LIGASE, MITOCHONDRIAL"/>
    <property type="match status" value="1"/>
</dbReference>
<evidence type="ECO:0000256" key="3">
    <source>
        <dbReference type="ARBA" id="ARBA00022598"/>
    </source>
</evidence>
<keyword evidence="4 8" id="KW-0547">Nucleotide-binding</keyword>
<evidence type="ECO:0000256" key="4">
    <source>
        <dbReference type="ARBA" id="ARBA00022741"/>
    </source>
</evidence>
<accession>A0A8H4ZBF0</accession>
<feature type="region of interest" description="Disordered" evidence="9">
    <location>
        <begin position="432"/>
        <end position="465"/>
    </location>
</feature>
<protein>
    <recommendedName>
        <fullName evidence="2">methionine--tRNA ligase</fullName>
        <ecNumber evidence="2">6.1.1.10</ecNumber>
    </recommendedName>
</protein>
<dbReference type="EC" id="6.1.1.10" evidence="2"/>
<evidence type="ECO:0000256" key="8">
    <source>
        <dbReference type="RuleBase" id="RU363039"/>
    </source>
</evidence>
<organism evidence="12 13">
    <name type="scientific">Fusarium oxysporum</name>
    <name type="common">Fusarium vascular wilt</name>
    <dbReference type="NCBI Taxonomy" id="5507"/>
    <lineage>
        <taxon>Eukaryota</taxon>
        <taxon>Fungi</taxon>
        <taxon>Dikarya</taxon>
        <taxon>Ascomycota</taxon>
        <taxon>Pezizomycotina</taxon>
        <taxon>Sordariomycetes</taxon>
        <taxon>Hypocreomycetidae</taxon>
        <taxon>Hypocreales</taxon>
        <taxon>Nectriaceae</taxon>
        <taxon>Fusarium</taxon>
        <taxon>Fusarium oxysporum species complex</taxon>
    </lineage>
</organism>
<dbReference type="EMBL" id="JAAFOW010003984">
    <property type="protein sequence ID" value="KAF5243032.1"/>
    <property type="molecule type" value="Genomic_DNA"/>
</dbReference>
<evidence type="ECO:0000256" key="6">
    <source>
        <dbReference type="ARBA" id="ARBA00022917"/>
    </source>
</evidence>
<dbReference type="PANTHER" id="PTHR43326">
    <property type="entry name" value="METHIONYL-TRNA SYNTHETASE"/>
    <property type="match status" value="1"/>
</dbReference>
<sequence>MVSTESGNEVEWVSEDTWFFPLSKYKEKLLQFYDENPTWIQPAHRMNEVRNWVQDHLEDLSITRPATRLNWGIKDPEDPNNTIYVWVDALVNYLTTSGFGTKWQVGDKDTGIWPADMHIVGKDIIRFHAIYWPALLMAAGLPLPKQILCHNHWTMSNRKMSKSIGNVVNPFFAVQRWSLDALRYFLMRNGSYKGDMDYANESIAAIYEKDLQANIGNLFNRISRVRNSKWSTIEAVEFAKAGKFENLKDILPTTSPGSDFLSLEKSLQCLPEEIRTNMDNNQVNHALRCIFSLLQDTNRFISETAPWKIVKEKKSDENAQTRLNWVIYRSAEALRIAGIFLQPVMPEKATQLLDGLGVKPERRTVEYARANADLDYGTGPALVSRQPDAFGSMFPPVAGIELPDAEVVAGMEGPKNRLGRVVAALAKEAQKALEAEKTQQVETKEPKTKEAETKEAETKEPETKE</sequence>
<dbReference type="Proteomes" id="UP000558688">
    <property type="component" value="Unassembled WGS sequence"/>
</dbReference>
<keyword evidence="7 8" id="KW-0030">Aminoacyl-tRNA synthetase</keyword>
<reference evidence="12" key="1">
    <citation type="submission" date="2020-02" db="EMBL/GenBank/DDBJ databases">
        <title>Identification and distribution of gene clusters putatively required for synthesis of sphingolipid metabolism inhibitors in phylogenetically diverse species of the filamentous fungus Fusarium.</title>
        <authorList>
            <person name="Kim H.-S."/>
            <person name="Busman M."/>
            <person name="Brown D.W."/>
            <person name="Divon H."/>
            <person name="Uhlig S."/>
            <person name="Proctor R.H."/>
        </authorList>
    </citation>
    <scope>NUCLEOTIDE SEQUENCE [LARGE SCALE GENOMIC DNA]</scope>
    <source>
        <strain evidence="12">NRRL 39464</strain>
    </source>
</reference>
<evidence type="ECO:0000313" key="12">
    <source>
        <dbReference type="EMBL" id="KAF5243032.1"/>
    </source>
</evidence>
<evidence type="ECO:0000259" key="10">
    <source>
        <dbReference type="Pfam" id="PF09334"/>
    </source>
</evidence>
<dbReference type="Pfam" id="PF19303">
    <property type="entry name" value="Anticodon_3"/>
    <property type="match status" value="1"/>
</dbReference>
<gene>
    <name evidence="12" type="ORF">FOXYS1_15329</name>
</gene>
<dbReference type="SUPFAM" id="SSF52374">
    <property type="entry name" value="Nucleotidylyl transferase"/>
    <property type="match status" value="1"/>
</dbReference>
<dbReference type="GO" id="GO:0005524">
    <property type="term" value="F:ATP binding"/>
    <property type="evidence" value="ECO:0007669"/>
    <property type="project" value="UniProtKB-KW"/>
</dbReference>
<dbReference type="CDD" id="cd07957">
    <property type="entry name" value="Anticodon_Ia_Met"/>
    <property type="match status" value="1"/>
</dbReference>
<dbReference type="SUPFAM" id="SSF47323">
    <property type="entry name" value="Anticodon-binding domain of a subclass of class I aminoacyl-tRNA synthetases"/>
    <property type="match status" value="1"/>
</dbReference>
<feature type="domain" description="Methionyl/Leucyl tRNA synthetase" evidence="10">
    <location>
        <begin position="3"/>
        <end position="222"/>
    </location>
</feature>
<dbReference type="Gene3D" id="1.10.730.10">
    <property type="entry name" value="Isoleucyl-tRNA Synthetase, Domain 1"/>
    <property type="match status" value="1"/>
</dbReference>
<dbReference type="GO" id="GO:0006431">
    <property type="term" value="P:methionyl-tRNA aminoacylation"/>
    <property type="evidence" value="ECO:0007669"/>
    <property type="project" value="InterPro"/>
</dbReference>
<evidence type="ECO:0000256" key="9">
    <source>
        <dbReference type="SAM" id="MobiDB-lite"/>
    </source>
</evidence>
<evidence type="ECO:0000259" key="11">
    <source>
        <dbReference type="Pfam" id="PF19303"/>
    </source>
</evidence>
<dbReference type="PRINTS" id="PR01041">
    <property type="entry name" value="TRNASYNTHMET"/>
</dbReference>
<evidence type="ECO:0000313" key="13">
    <source>
        <dbReference type="Proteomes" id="UP000558688"/>
    </source>
</evidence>